<proteinExistence type="inferred from homology"/>
<evidence type="ECO:0000256" key="7">
    <source>
        <dbReference type="ARBA" id="ARBA00022723"/>
    </source>
</evidence>
<dbReference type="EMBL" id="CP022011">
    <property type="protein sequence ID" value="QDJ15368.1"/>
    <property type="molecule type" value="Genomic_DNA"/>
</dbReference>
<feature type="binding site" evidence="15">
    <location>
        <position position="69"/>
    </location>
    <ligand>
        <name>Mg(2+)</name>
        <dbReference type="ChEBI" id="CHEBI:18420"/>
    </ligand>
</feature>
<evidence type="ECO:0000313" key="16">
    <source>
        <dbReference type="EMBL" id="QDJ15368.1"/>
    </source>
</evidence>
<evidence type="ECO:0000313" key="17">
    <source>
        <dbReference type="Proteomes" id="UP000955338"/>
    </source>
</evidence>
<evidence type="ECO:0000256" key="6">
    <source>
        <dbReference type="ARBA" id="ARBA00022113"/>
    </source>
</evidence>
<keyword evidence="11 12" id="KW-0460">Magnesium</keyword>
<dbReference type="SFLD" id="SFLDG01127">
    <property type="entry name" value="C1.3:_Acid_Phosphatase_Like"/>
    <property type="match status" value="1"/>
</dbReference>
<keyword evidence="17" id="KW-1185">Reference proteome</keyword>
<dbReference type="NCBIfam" id="TIGR01672">
    <property type="entry name" value="AphA"/>
    <property type="match status" value="1"/>
</dbReference>
<evidence type="ECO:0000256" key="13">
    <source>
        <dbReference type="PIRSR" id="PIRSR017818-1"/>
    </source>
</evidence>
<dbReference type="InterPro" id="IPR023214">
    <property type="entry name" value="HAD_sf"/>
</dbReference>
<dbReference type="EC" id="3.1.3.2" evidence="5 12"/>
<evidence type="ECO:0000256" key="1">
    <source>
        <dbReference type="ARBA" id="ARBA00000032"/>
    </source>
</evidence>
<evidence type="ECO:0000256" key="2">
    <source>
        <dbReference type="ARBA" id="ARBA00004418"/>
    </source>
</evidence>
<dbReference type="GO" id="GO:0046872">
    <property type="term" value="F:metal ion binding"/>
    <property type="evidence" value="ECO:0007669"/>
    <property type="project" value="UniProtKB-KW"/>
</dbReference>
<feature type="binding site" evidence="14">
    <location>
        <position position="184"/>
    </location>
    <ligand>
        <name>substrate</name>
    </ligand>
</feature>
<keyword evidence="7 12" id="KW-0479">Metal-binding</keyword>
<evidence type="ECO:0000256" key="14">
    <source>
        <dbReference type="PIRSR" id="PIRSR017818-2"/>
    </source>
</evidence>
<comment type="catalytic activity">
    <reaction evidence="1 12">
        <text>a phosphate monoester + H2O = an alcohol + phosphate</text>
        <dbReference type="Rhea" id="RHEA:15017"/>
        <dbReference type="ChEBI" id="CHEBI:15377"/>
        <dbReference type="ChEBI" id="CHEBI:30879"/>
        <dbReference type="ChEBI" id="CHEBI:43474"/>
        <dbReference type="ChEBI" id="CHEBI:67140"/>
        <dbReference type="EC" id="3.1.3.2"/>
    </reaction>
</comment>
<comment type="subunit">
    <text evidence="4 12">Homotetramer.</text>
</comment>
<keyword evidence="9 12" id="KW-0574">Periplasm</keyword>
<sequence length="244" mass="27578">MFLKIIHILLMGILFVFSPVLFAKGPKVPYSHPGITANDRSQENKVRMVSVEDIEKSLEGYPPMTVGFDIDDTVLVSSQCFYYGKNKWSPDSYAYLRNQAFWDYVADGCDLSSIPKESAEKLIAMHLKRGDQIIFLTGRTPHSGYDGKDLDKLALILQSTFHIPNMKPILYSRATVIEPYKYDKTPYIKDVDIKLYYGDSDSDILAAKEAGIRGIRVIRSSVSTNRPLPLNGGYGEEVVKDSWY</sequence>
<feature type="active site" description="Nucleophile" evidence="13">
    <location>
        <position position="69"/>
    </location>
</feature>
<keyword evidence="10 12" id="KW-0378">Hydrolase</keyword>
<dbReference type="GO" id="GO:0030288">
    <property type="term" value="C:outer membrane-bounded periplasmic space"/>
    <property type="evidence" value="ECO:0007669"/>
    <property type="project" value="InterPro"/>
</dbReference>
<dbReference type="SUPFAM" id="SSF56784">
    <property type="entry name" value="HAD-like"/>
    <property type="match status" value="1"/>
</dbReference>
<organism evidence="16 17">
    <name type="scientific">Mergibacter septicus</name>
    <dbReference type="NCBI Taxonomy" id="221402"/>
    <lineage>
        <taxon>Bacteria</taxon>
        <taxon>Pseudomonadati</taxon>
        <taxon>Pseudomonadota</taxon>
        <taxon>Gammaproteobacteria</taxon>
        <taxon>Pasteurellales</taxon>
        <taxon>Pasteurellaceae</taxon>
        <taxon>Mergibacter</taxon>
    </lineage>
</organism>
<evidence type="ECO:0000256" key="9">
    <source>
        <dbReference type="ARBA" id="ARBA00022764"/>
    </source>
</evidence>
<evidence type="ECO:0000256" key="4">
    <source>
        <dbReference type="ARBA" id="ARBA00011881"/>
    </source>
</evidence>
<dbReference type="Proteomes" id="UP000955338">
    <property type="component" value="Chromosome"/>
</dbReference>
<name>A0A8D4LKN9_9PAST</name>
<comment type="subcellular location">
    <subcellularLocation>
        <location evidence="2 12">Periplasm</location>
    </subcellularLocation>
</comment>
<dbReference type="Pfam" id="PF03767">
    <property type="entry name" value="Acid_phosphat_B"/>
    <property type="match status" value="1"/>
</dbReference>
<comment type="cofactor">
    <cofactor evidence="12 15">
        <name>Mg(2+)</name>
        <dbReference type="ChEBI" id="CHEBI:18420"/>
    </cofactor>
    <text evidence="12 15">Binds 1 Mg(2+) ion per subunit.</text>
</comment>
<dbReference type="Gene3D" id="3.40.50.1000">
    <property type="entry name" value="HAD superfamily/HAD-like"/>
    <property type="match status" value="1"/>
</dbReference>
<evidence type="ECO:0000256" key="8">
    <source>
        <dbReference type="ARBA" id="ARBA00022729"/>
    </source>
</evidence>
<evidence type="ECO:0000256" key="11">
    <source>
        <dbReference type="ARBA" id="ARBA00022842"/>
    </source>
</evidence>
<comment type="similarity">
    <text evidence="3 12">Belongs to the class B bacterial acid phosphatase family.</text>
</comment>
<accession>A0A8D4LKN9</accession>
<keyword evidence="8" id="KW-0732">Signal</keyword>
<evidence type="ECO:0000256" key="12">
    <source>
        <dbReference type="PIRNR" id="PIRNR017818"/>
    </source>
</evidence>
<feature type="binding site" evidence="15">
    <location>
        <position position="199"/>
    </location>
    <ligand>
        <name>Mg(2+)</name>
        <dbReference type="ChEBI" id="CHEBI:18420"/>
    </ligand>
</feature>
<dbReference type="InterPro" id="IPR036412">
    <property type="entry name" value="HAD-like_sf"/>
</dbReference>
<reference evidence="16" key="1">
    <citation type="submission" date="2017-06" db="EMBL/GenBank/DDBJ databases">
        <title>Genome sequencing of pathogenic and non-pathogenic strains within Bisgaard taxon 40.</title>
        <authorList>
            <person name="Ladner J.T."/>
            <person name="Lovett S.P."/>
            <person name="Koroleva G."/>
            <person name="Lorch J.M."/>
        </authorList>
    </citation>
    <scope>NUCLEOTIDE SEQUENCE</scope>
    <source>
        <strain evidence="16">27576-1-I1</strain>
    </source>
</reference>
<dbReference type="InterPro" id="IPR005519">
    <property type="entry name" value="Acid_phosphat_B-like"/>
</dbReference>
<dbReference type="RefSeq" id="WP_261920122.1">
    <property type="nucleotide sequence ID" value="NZ_CP022011.1"/>
</dbReference>
<feature type="active site" description="Proton donor" evidence="13">
    <location>
        <position position="71"/>
    </location>
</feature>
<dbReference type="AlphaFoldDB" id="A0A8D4LKN9"/>
<evidence type="ECO:0000256" key="15">
    <source>
        <dbReference type="PIRSR" id="PIRSR017818-3"/>
    </source>
</evidence>
<dbReference type="PIRSF" id="PIRSF017818">
    <property type="entry name" value="Acid_Ptase_B"/>
    <property type="match status" value="1"/>
</dbReference>
<feature type="binding site" evidence="15">
    <location>
        <position position="71"/>
    </location>
    <ligand>
        <name>Mg(2+)</name>
        <dbReference type="ChEBI" id="CHEBI:18420"/>
    </ligand>
</feature>
<evidence type="ECO:0000256" key="5">
    <source>
        <dbReference type="ARBA" id="ARBA00012646"/>
    </source>
</evidence>
<dbReference type="SFLD" id="SFLDS00003">
    <property type="entry name" value="Haloacid_Dehalogenase"/>
    <property type="match status" value="1"/>
</dbReference>
<evidence type="ECO:0000256" key="3">
    <source>
        <dbReference type="ARBA" id="ARBA00007752"/>
    </source>
</evidence>
<feature type="binding site" evidence="14">
    <location>
        <begin position="137"/>
        <end position="138"/>
    </location>
    <ligand>
        <name>substrate</name>
    </ligand>
</feature>
<protein>
    <recommendedName>
        <fullName evidence="6 12">Class B acid phosphatase</fullName>
        <ecNumber evidence="5 12">3.1.3.2</ecNumber>
    </recommendedName>
</protein>
<evidence type="ECO:0000256" key="10">
    <source>
        <dbReference type="ARBA" id="ARBA00022801"/>
    </source>
</evidence>
<gene>
    <name evidence="16" type="ORF">CEP48_08025</name>
</gene>
<dbReference type="InterPro" id="IPR010025">
    <property type="entry name" value="HAD-SF_ppase_IIIB_AphA"/>
</dbReference>
<dbReference type="GO" id="GO:0003993">
    <property type="term" value="F:acid phosphatase activity"/>
    <property type="evidence" value="ECO:0007669"/>
    <property type="project" value="UniProtKB-EC"/>
</dbReference>